<dbReference type="Proteomes" id="UP001055172">
    <property type="component" value="Unassembled WGS sequence"/>
</dbReference>
<name>A0AA37GQD3_9PEZI</name>
<accession>A0AA37GQD3</accession>
<organism evidence="1 2">
    <name type="scientific">Colletotrichum liriopes</name>
    <dbReference type="NCBI Taxonomy" id="708192"/>
    <lineage>
        <taxon>Eukaryota</taxon>
        <taxon>Fungi</taxon>
        <taxon>Dikarya</taxon>
        <taxon>Ascomycota</taxon>
        <taxon>Pezizomycotina</taxon>
        <taxon>Sordariomycetes</taxon>
        <taxon>Hypocreomycetidae</taxon>
        <taxon>Glomerellales</taxon>
        <taxon>Glomerellaceae</taxon>
        <taxon>Colletotrichum</taxon>
        <taxon>Colletotrichum spaethianum species complex</taxon>
    </lineage>
</organism>
<evidence type="ECO:0000313" key="1">
    <source>
        <dbReference type="EMBL" id="GJC84516.1"/>
    </source>
</evidence>
<gene>
    <name evidence="1" type="ORF">ColLi_07353</name>
</gene>
<keyword evidence="2" id="KW-1185">Reference proteome</keyword>
<proteinExistence type="predicted"/>
<dbReference type="EMBL" id="BPPX01000014">
    <property type="protein sequence ID" value="GJC84516.1"/>
    <property type="molecule type" value="Genomic_DNA"/>
</dbReference>
<reference evidence="1 2" key="1">
    <citation type="submission" date="2021-07" db="EMBL/GenBank/DDBJ databases">
        <title>Genome data of Colletotrichum spaethianum.</title>
        <authorList>
            <person name="Utami Y.D."/>
            <person name="Hiruma K."/>
        </authorList>
    </citation>
    <scope>NUCLEOTIDE SEQUENCE [LARGE SCALE GENOMIC DNA]</scope>
    <source>
        <strain evidence="1 2">MAFF 242679</strain>
    </source>
</reference>
<evidence type="ECO:0000313" key="2">
    <source>
        <dbReference type="Proteomes" id="UP001055172"/>
    </source>
</evidence>
<comment type="caution">
    <text evidence="1">The sequence shown here is derived from an EMBL/GenBank/DDBJ whole genome shotgun (WGS) entry which is preliminary data.</text>
</comment>
<protein>
    <submittedName>
        <fullName evidence="1">Uncharacterized protein</fullName>
    </submittedName>
</protein>
<dbReference type="AlphaFoldDB" id="A0AA37GQD3"/>
<sequence length="184" mass="18687">MPDDALDLVVSEVQRLVDFPGDQVDDAQAAVAESNHQLLAQPQLLRHEGHGIQTLAASLAAVDDDALLLVIPCTPIPNGDDSGAGPDGDDAVVAVVLGAEAGDVAGGQQLVFLVVGSDKHASPHIGDGEGGAAGGDPLLRKARRTLGGRREGHDGRDVIGVREVCLRGLGRGGAVSQVKDVHGA</sequence>